<gene>
    <name evidence="2" type="ORF">Malapachy_1162</name>
</gene>
<feature type="compositionally biased region" description="Basic and acidic residues" evidence="1">
    <location>
        <begin position="13"/>
        <end position="52"/>
    </location>
</feature>
<comment type="caution">
    <text evidence="2">The sequence shown here is derived from an EMBL/GenBank/DDBJ whole genome shotgun (WGS) entry which is preliminary data.</text>
</comment>
<feature type="compositionally biased region" description="Basic residues" evidence="1">
    <location>
        <begin position="1"/>
        <end position="12"/>
    </location>
</feature>
<evidence type="ECO:0000313" key="3">
    <source>
        <dbReference type="Proteomes" id="UP000037751"/>
    </source>
</evidence>
<dbReference type="AlphaFoldDB" id="A0A0M9VPR8"/>
<dbReference type="EMBL" id="LGAV01000003">
    <property type="protein sequence ID" value="KOS14733.1"/>
    <property type="molecule type" value="Genomic_DNA"/>
</dbReference>
<accession>A0A0M9VPR8</accession>
<dbReference type="RefSeq" id="XP_017992365.1">
    <property type="nucleotide sequence ID" value="XM_018135672.1"/>
</dbReference>
<protein>
    <submittedName>
        <fullName evidence="2">Uncharacterized protein</fullName>
    </submittedName>
</protein>
<dbReference type="VEuPathDB" id="FungiDB:Malapachy_1162"/>
<dbReference type="GeneID" id="28727547"/>
<evidence type="ECO:0000313" key="2">
    <source>
        <dbReference type="EMBL" id="KOS14733.1"/>
    </source>
</evidence>
<organism evidence="2 3">
    <name type="scientific">Malassezia pachydermatis</name>
    <dbReference type="NCBI Taxonomy" id="77020"/>
    <lineage>
        <taxon>Eukaryota</taxon>
        <taxon>Fungi</taxon>
        <taxon>Dikarya</taxon>
        <taxon>Basidiomycota</taxon>
        <taxon>Ustilaginomycotina</taxon>
        <taxon>Malasseziomycetes</taxon>
        <taxon>Malasseziales</taxon>
        <taxon>Malasseziaceae</taxon>
        <taxon>Malassezia</taxon>
    </lineage>
</organism>
<dbReference type="Proteomes" id="UP000037751">
    <property type="component" value="Unassembled WGS sequence"/>
</dbReference>
<evidence type="ECO:0000256" key="1">
    <source>
        <dbReference type="SAM" id="MobiDB-lite"/>
    </source>
</evidence>
<name>A0A0M9VPR8_9BASI</name>
<proteinExistence type="predicted"/>
<keyword evidence="3" id="KW-1185">Reference proteome</keyword>
<sequence>MPLHLAHHKSYQRVREDEERARREEASEDRRLAARDRSERIAQLRRQRDAAKGVDAPSTEPLPTTSINFWAEMEREAKPAQTSNTFKQAVDLDPWYARSKSPARTDEKYKYVCLLLTQTPR</sequence>
<feature type="region of interest" description="Disordered" evidence="1">
    <location>
        <begin position="1"/>
        <end position="64"/>
    </location>
</feature>
<reference evidence="2 3" key="1">
    <citation type="submission" date="2015-07" db="EMBL/GenBank/DDBJ databases">
        <title>Draft Genome Sequence of Malassezia furfur CBS1878 and Malassezia pachydermatis CBS1879.</title>
        <authorList>
            <person name="Triana S."/>
            <person name="Ohm R."/>
            <person name="Gonzalez A."/>
            <person name="DeCock H."/>
            <person name="Restrepo S."/>
            <person name="Celis A."/>
        </authorList>
    </citation>
    <scope>NUCLEOTIDE SEQUENCE [LARGE SCALE GENOMIC DNA]</scope>
    <source>
        <strain evidence="2 3">CBS 1879</strain>
    </source>
</reference>